<gene>
    <name evidence="1" type="ORF">PQR03_11210</name>
</gene>
<proteinExistence type="predicted"/>
<keyword evidence="2" id="KW-1185">Reference proteome</keyword>
<evidence type="ECO:0000313" key="2">
    <source>
        <dbReference type="Proteomes" id="UP001629274"/>
    </source>
</evidence>
<dbReference type="Proteomes" id="UP001629274">
    <property type="component" value="Unassembled WGS sequence"/>
</dbReference>
<organism evidence="1 2">
    <name type="scientific">Paraburkholderia phytofirmans</name>
    <dbReference type="NCBI Taxonomy" id="261302"/>
    <lineage>
        <taxon>Bacteria</taxon>
        <taxon>Pseudomonadati</taxon>
        <taxon>Pseudomonadota</taxon>
        <taxon>Betaproteobacteria</taxon>
        <taxon>Burkholderiales</taxon>
        <taxon>Burkholderiaceae</taxon>
        <taxon>Paraburkholderia</taxon>
    </lineage>
</organism>
<dbReference type="RefSeq" id="WP_408258392.1">
    <property type="nucleotide sequence ID" value="NZ_JAQQCK010000002.1"/>
</dbReference>
<comment type="caution">
    <text evidence="1">The sequence shown here is derived from an EMBL/GenBank/DDBJ whole genome shotgun (WGS) entry which is preliminary data.</text>
</comment>
<evidence type="ECO:0000313" key="1">
    <source>
        <dbReference type="EMBL" id="MFM0238700.1"/>
    </source>
</evidence>
<protein>
    <submittedName>
        <fullName evidence="1">Uncharacterized protein</fullName>
    </submittedName>
</protein>
<accession>A0ABW9BG88</accession>
<dbReference type="EMBL" id="JAQQDR010000004">
    <property type="protein sequence ID" value="MFM0238700.1"/>
    <property type="molecule type" value="Genomic_DNA"/>
</dbReference>
<sequence>MRQAINSIEHAMFHIRWDGIALRSAFLYNRDTHRFIPGAHSEFAARFALHIAPP</sequence>
<reference evidence="1 2" key="1">
    <citation type="journal article" date="2024" name="Chem. Sci.">
        <title>Discovery of megapolipeptins by genome mining of a Burkholderiales bacteria collection.</title>
        <authorList>
            <person name="Paulo B.S."/>
            <person name="Recchia M.J.J."/>
            <person name="Lee S."/>
            <person name="Fergusson C.H."/>
            <person name="Romanowski S.B."/>
            <person name="Hernandez A."/>
            <person name="Krull N."/>
            <person name="Liu D.Y."/>
            <person name="Cavanagh H."/>
            <person name="Bos A."/>
            <person name="Gray C.A."/>
            <person name="Murphy B.T."/>
            <person name="Linington R.G."/>
            <person name="Eustaquio A.S."/>
        </authorList>
    </citation>
    <scope>NUCLEOTIDE SEQUENCE [LARGE SCALE GENOMIC DNA]</scope>
    <source>
        <strain evidence="1 2">RL17-351-BIE-A</strain>
    </source>
</reference>
<name>A0ABW9BG88_9BURK</name>